<name>A0A6H9WUP4_9MICO</name>
<reference evidence="8 9" key="1">
    <citation type="submission" date="2019-09" db="EMBL/GenBank/DDBJ databases">
        <title>Phylogeny of genus Pseudoclavibacter and closely related genus.</title>
        <authorList>
            <person name="Li Y."/>
        </authorList>
    </citation>
    <scope>NUCLEOTIDE SEQUENCE [LARGE SCALE GENOMIC DNA]</scope>
    <source>
        <strain evidence="8 9">EGI 60007</strain>
    </source>
</reference>
<feature type="transmembrane region" description="Helical" evidence="7">
    <location>
        <begin position="6"/>
        <end position="24"/>
    </location>
</feature>
<keyword evidence="9" id="KW-1185">Reference proteome</keyword>
<feature type="transmembrane region" description="Helical" evidence="7">
    <location>
        <begin position="31"/>
        <end position="54"/>
    </location>
</feature>
<dbReference type="EMBL" id="WBJY01000001">
    <property type="protein sequence ID" value="KAB1650224.1"/>
    <property type="molecule type" value="Genomic_DNA"/>
</dbReference>
<dbReference type="PANTHER" id="PTHR33884">
    <property type="entry name" value="UPF0410 PROTEIN YMGE"/>
    <property type="match status" value="1"/>
</dbReference>
<dbReference type="AlphaFoldDB" id="A0A6H9WUP4"/>
<evidence type="ECO:0000256" key="4">
    <source>
        <dbReference type="ARBA" id="ARBA00022692"/>
    </source>
</evidence>
<sequence>MLGLSFIPWIIVGLIAGAVAKLILPGRQGGGFWLTLLLGVIGSVVGGLIASIFFNPEEWGFWNIWTWVFAVVGSIVVLLIWGLITRGRRRDTTV</sequence>
<protein>
    <submittedName>
        <fullName evidence="8">GlsB/YeaQ/YmgE family stress response membrane protein</fullName>
    </submittedName>
</protein>
<keyword evidence="5 7" id="KW-1133">Transmembrane helix</keyword>
<dbReference type="RefSeq" id="WP_158028808.1">
    <property type="nucleotide sequence ID" value="NZ_BMHG01000001.1"/>
</dbReference>
<comment type="caution">
    <text evidence="8">The sequence shown here is derived from an EMBL/GenBank/DDBJ whole genome shotgun (WGS) entry which is preliminary data.</text>
</comment>
<dbReference type="InterPro" id="IPR007341">
    <property type="entry name" value="Transgly_assoc"/>
</dbReference>
<organism evidence="8 9">
    <name type="scientific">Pseudoclavibacter endophyticus</name>
    <dbReference type="NCBI Taxonomy" id="1778590"/>
    <lineage>
        <taxon>Bacteria</taxon>
        <taxon>Bacillati</taxon>
        <taxon>Actinomycetota</taxon>
        <taxon>Actinomycetes</taxon>
        <taxon>Micrococcales</taxon>
        <taxon>Microbacteriaceae</taxon>
        <taxon>Pseudoclavibacter</taxon>
    </lineage>
</organism>
<dbReference type="GO" id="GO:0005886">
    <property type="term" value="C:plasma membrane"/>
    <property type="evidence" value="ECO:0007669"/>
    <property type="project" value="UniProtKB-SubCell"/>
</dbReference>
<gene>
    <name evidence="8" type="ORF">F8O04_08525</name>
</gene>
<dbReference type="Proteomes" id="UP000431744">
    <property type="component" value="Unassembled WGS sequence"/>
</dbReference>
<evidence type="ECO:0000256" key="1">
    <source>
        <dbReference type="ARBA" id="ARBA00004651"/>
    </source>
</evidence>
<dbReference type="Pfam" id="PF04226">
    <property type="entry name" value="Transgly_assoc"/>
    <property type="match status" value="1"/>
</dbReference>
<evidence type="ECO:0000256" key="3">
    <source>
        <dbReference type="ARBA" id="ARBA00022475"/>
    </source>
</evidence>
<keyword evidence="4 7" id="KW-0812">Transmembrane</keyword>
<evidence type="ECO:0000256" key="6">
    <source>
        <dbReference type="ARBA" id="ARBA00023136"/>
    </source>
</evidence>
<keyword evidence="3" id="KW-1003">Cell membrane</keyword>
<evidence type="ECO:0000313" key="9">
    <source>
        <dbReference type="Proteomes" id="UP000431744"/>
    </source>
</evidence>
<evidence type="ECO:0000256" key="2">
    <source>
        <dbReference type="ARBA" id="ARBA00011006"/>
    </source>
</evidence>
<evidence type="ECO:0000256" key="5">
    <source>
        <dbReference type="ARBA" id="ARBA00022989"/>
    </source>
</evidence>
<feature type="transmembrane region" description="Helical" evidence="7">
    <location>
        <begin position="60"/>
        <end position="84"/>
    </location>
</feature>
<keyword evidence="6 7" id="KW-0472">Membrane</keyword>
<comment type="subcellular location">
    <subcellularLocation>
        <location evidence="1">Cell membrane</location>
        <topology evidence="1">Multi-pass membrane protein</topology>
    </subcellularLocation>
</comment>
<proteinExistence type="inferred from homology"/>
<accession>A0A6H9WUP4</accession>
<dbReference type="OrthoDB" id="4568405at2"/>
<comment type="similarity">
    <text evidence="2">Belongs to the UPF0410 family.</text>
</comment>
<dbReference type="PANTHER" id="PTHR33884:SF3">
    <property type="entry name" value="UPF0410 PROTEIN YMGE"/>
    <property type="match status" value="1"/>
</dbReference>
<evidence type="ECO:0000256" key="7">
    <source>
        <dbReference type="SAM" id="Phobius"/>
    </source>
</evidence>
<evidence type="ECO:0000313" key="8">
    <source>
        <dbReference type="EMBL" id="KAB1650224.1"/>
    </source>
</evidence>